<proteinExistence type="predicted"/>
<reference evidence="2 3" key="1">
    <citation type="journal article" date="2015" name="Stand. Genomic Sci.">
        <title>Genomic Encyclopedia of Bacterial and Archaeal Type Strains, Phase III: the genomes of soil and plant-associated and newly described type strains.</title>
        <authorList>
            <person name="Whitman W.B."/>
            <person name="Woyke T."/>
            <person name="Klenk H.P."/>
            <person name="Zhou Y."/>
            <person name="Lilburn T.G."/>
            <person name="Beck B.J."/>
            <person name="De Vos P."/>
            <person name="Vandamme P."/>
            <person name="Eisen J.A."/>
            <person name="Garrity G."/>
            <person name="Hugenholtz P."/>
            <person name="Kyrpides N.C."/>
        </authorList>
    </citation>
    <scope>NUCLEOTIDE SEQUENCE [LARGE SCALE GENOMIC DNA]</scope>
    <source>
        <strain evidence="2 3">CGMCC 1.5364</strain>
    </source>
</reference>
<dbReference type="AlphaFoldDB" id="A0A562NYA6"/>
<gene>
    <name evidence="2" type="ORF">IQ24_00937</name>
</gene>
<protein>
    <submittedName>
        <fullName evidence="2">Uncharacterized protein</fullName>
    </submittedName>
</protein>
<organism evidence="2 3">
    <name type="scientific">Paracoccus sulfuroxidans</name>
    <dbReference type="NCBI Taxonomy" id="384678"/>
    <lineage>
        <taxon>Bacteria</taxon>
        <taxon>Pseudomonadati</taxon>
        <taxon>Pseudomonadota</taxon>
        <taxon>Alphaproteobacteria</taxon>
        <taxon>Rhodobacterales</taxon>
        <taxon>Paracoccaceae</taxon>
        <taxon>Paracoccus</taxon>
    </lineage>
</organism>
<evidence type="ECO:0000313" key="2">
    <source>
        <dbReference type="EMBL" id="TWI37145.1"/>
    </source>
</evidence>
<keyword evidence="1" id="KW-0812">Transmembrane</keyword>
<feature type="transmembrane region" description="Helical" evidence="1">
    <location>
        <begin position="27"/>
        <end position="48"/>
    </location>
</feature>
<keyword evidence="1" id="KW-1133">Transmembrane helix</keyword>
<keyword evidence="1" id="KW-0472">Membrane</keyword>
<name>A0A562NYA6_9RHOB</name>
<accession>A0A562NYA6</accession>
<comment type="caution">
    <text evidence="2">The sequence shown here is derived from an EMBL/GenBank/DDBJ whole genome shotgun (WGS) entry which is preliminary data.</text>
</comment>
<dbReference type="Proteomes" id="UP000316225">
    <property type="component" value="Unassembled WGS sequence"/>
</dbReference>
<sequence>MVAVLIGVLGVIAFVVDWYLPGDASAAFLWACLVVATIAVYITAVLWWGRFPAEHNDISRKSTLPPDYTPNTGLPLWQNTASTRTVSFR</sequence>
<keyword evidence="3" id="KW-1185">Reference proteome</keyword>
<evidence type="ECO:0000313" key="3">
    <source>
        <dbReference type="Proteomes" id="UP000316225"/>
    </source>
</evidence>
<evidence type="ECO:0000256" key="1">
    <source>
        <dbReference type="SAM" id="Phobius"/>
    </source>
</evidence>
<dbReference type="EMBL" id="VLKU01000002">
    <property type="protein sequence ID" value="TWI37145.1"/>
    <property type="molecule type" value="Genomic_DNA"/>
</dbReference>